<accession>A0A1B9GXU4</accession>
<dbReference type="AlphaFoldDB" id="A0A1B9GXU4"/>
<evidence type="ECO:0000313" key="1">
    <source>
        <dbReference type="EMBL" id="OCF35810.1"/>
    </source>
</evidence>
<protein>
    <submittedName>
        <fullName evidence="1">Uncharacterized protein</fullName>
    </submittedName>
</protein>
<name>A0A1B9GXU4_9TREE</name>
<reference evidence="2" key="2">
    <citation type="submission" date="2013-12" db="EMBL/GenBank/DDBJ databases">
        <title>Evolution of pathogenesis and genome organization in the Tremellales.</title>
        <authorList>
            <person name="Cuomo C."/>
            <person name="Litvintseva A."/>
            <person name="Heitman J."/>
            <person name="Chen Y."/>
            <person name="Sun S."/>
            <person name="Springer D."/>
            <person name="Dromer F."/>
            <person name="Young S."/>
            <person name="Zeng Q."/>
            <person name="Chapman S."/>
            <person name="Gujja S."/>
            <person name="Saif S."/>
            <person name="Birren B."/>
        </authorList>
    </citation>
    <scope>NUCLEOTIDE SEQUENCE [LARGE SCALE GENOMIC DNA]</scope>
    <source>
        <strain evidence="2">BCC8398</strain>
    </source>
</reference>
<evidence type="ECO:0000313" key="2">
    <source>
        <dbReference type="Proteomes" id="UP000092666"/>
    </source>
</evidence>
<dbReference type="Proteomes" id="UP000092666">
    <property type="component" value="Unassembled WGS sequence"/>
</dbReference>
<dbReference type="OrthoDB" id="2561403at2759"/>
<reference evidence="1 2" key="1">
    <citation type="submission" date="2013-07" db="EMBL/GenBank/DDBJ databases">
        <title>The Genome Sequence of Cryptococcus heveanensis BCC8398.</title>
        <authorList>
            <consortium name="The Broad Institute Genome Sequencing Platform"/>
            <person name="Cuomo C."/>
            <person name="Litvintseva A."/>
            <person name="Chen Y."/>
            <person name="Heitman J."/>
            <person name="Sun S."/>
            <person name="Springer D."/>
            <person name="Dromer F."/>
            <person name="Young S.K."/>
            <person name="Zeng Q."/>
            <person name="Gargeya S."/>
            <person name="Fitzgerald M."/>
            <person name="Abouelleil A."/>
            <person name="Alvarado L."/>
            <person name="Berlin A.M."/>
            <person name="Chapman S.B."/>
            <person name="Dewar J."/>
            <person name="Goldberg J."/>
            <person name="Griggs A."/>
            <person name="Gujja S."/>
            <person name="Hansen M."/>
            <person name="Howarth C."/>
            <person name="Imamovic A."/>
            <person name="Larimer J."/>
            <person name="McCowan C."/>
            <person name="Murphy C."/>
            <person name="Pearson M."/>
            <person name="Priest M."/>
            <person name="Roberts A."/>
            <person name="Saif S."/>
            <person name="Shea T."/>
            <person name="Sykes S."/>
            <person name="Wortman J."/>
            <person name="Nusbaum C."/>
            <person name="Birren B."/>
        </authorList>
    </citation>
    <scope>NUCLEOTIDE SEQUENCE [LARGE SCALE GENOMIC DNA]</scope>
    <source>
        <strain evidence="1 2">BCC8398</strain>
    </source>
</reference>
<gene>
    <name evidence="1" type="ORF">I316_02303</name>
</gene>
<proteinExistence type="predicted"/>
<keyword evidence="2" id="KW-1185">Reference proteome</keyword>
<organism evidence="1 2">
    <name type="scientific">Kwoniella heveanensis BCC8398</name>
    <dbReference type="NCBI Taxonomy" id="1296120"/>
    <lineage>
        <taxon>Eukaryota</taxon>
        <taxon>Fungi</taxon>
        <taxon>Dikarya</taxon>
        <taxon>Basidiomycota</taxon>
        <taxon>Agaricomycotina</taxon>
        <taxon>Tremellomycetes</taxon>
        <taxon>Tremellales</taxon>
        <taxon>Cryptococcaceae</taxon>
        <taxon>Kwoniella</taxon>
    </lineage>
</organism>
<dbReference type="EMBL" id="KI669497">
    <property type="protein sequence ID" value="OCF35810.1"/>
    <property type="molecule type" value="Genomic_DNA"/>
</dbReference>
<sequence>MSKAAGPAPPITDYISLVGTFPQWHDELRKSGSNRLNRPEARYLSAPRHGHTPDGYSWLAQLGAAELLGCSSRQYSPADMRTSIEGIFDYWNGKLLTLRQNPDACMQCIQDEIEFNIRNIPLLPGAHGLPTDGAFVQTNAVLRPLSTNIITYVHATEMKDALDRLDSLGAAHWKRGGKEVEGEIEFIRELAQRMIEETRMTLRLYWASGPGKELVQLSLARPWHESTNISKDIRLHLVKPLEEIAQDSLLDATFAAFCLQPEERGASFGTTDFTRLLAFEQACKTEKDMRNKYPFAIQMALGELTMALELLSELPPPPLDLPDIRRPKTHAVRLNIAQSAVIQLGTDQTITTVMSHRSTAPECAPIMWQRLQEILGERAGEFGLPPDLKDKLFPFFSDEDPGAQWQPRDEWGQALSENLADSAKEGSGSGQKQTKPTFVVGTSTYNLFGEMFDDELMYVEPEKLAKAYREIGFIVDHLSGSFLRFAPPQNAAAPFIVRVPVAGTVKGPAQGKVFMGGMGMNMQFTYGWSKDWFALKEGGSQEQEDDGGGCRKGGFLLNGLTGEAKRI</sequence>